<gene>
    <name evidence="3" type="ORF">RV15_GL002685</name>
</gene>
<organism evidence="3 4">
    <name type="scientific">Enterococcus silesiacus</name>
    <dbReference type="NCBI Taxonomy" id="332949"/>
    <lineage>
        <taxon>Bacteria</taxon>
        <taxon>Bacillati</taxon>
        <taxon>Bacillota</taxon>
        <taxon>Bacilli</taxon>
        <taxon>Lactobacillales</taxon>
        <taxon>Enterococcaceae</taxon>
        <taxon>Enterococcus</taxon>
    </lineage>
</organism>
<name>A0AA91GC59_9ENTE</name>
<comment type="caution">
    <text evidence="3">The sequence shown here is derived from an EMBL/GenBank/DDBJ whole genome shotgun (WGS) entry which is preliminary data.</text>
</comment>
<dbReference type="AlphaFoldDB" id="A0AA91GC59"/>
<dbReference type="Proteomes" id="UP000183039">
    <property type="component" value="Unassembled WGS sequence"/>
</dbReference>
<sequence>MGLSRDTLRHYEKEGIIAPTKDKDNHYRQFQFKDIYTLLVTGFYKKRGLTLKEIKEVKAGYDADQLQSLLIKKQQKLRDNIKEQERMIKEIEQTLAFTEMFEQHLNNFTIQDFPFFEVSNEFSDFHNIDEYYDLVRDQSPLRDYPFSNLIRLFKFDEAGLLNTKMLIADEKRPSYILNKNNTKSYSKCVYTVVEDGEYKNQDEDITEDIIRLFLDWAKQEGIEPIGEAYGRTRLITYCDQKERIFIEVFFPIK</sequence>
<dbReference type="InterPro" id="IPR047057">
    <property type="entry name" value="MerR_fam"/>
</dbReference>
<dbReference type="InterPro" id="IPR000551">
    <property type="entry name" value="MerR-type_HTH_dom"/>
</dbReference>
<dbReference type="PANTHER" id="PTHR30204:SF97">
    <property type="entry name" value="MERR FAMILY REGULATORY PROTEIN"/>
    <property type="match status" value="1"/>
</dbReference>
<dbReference type="Pfam" id="PF13411">
    <property type="entry name" value="MerR_1"/>
    <property type="match status" value="1"/>
</dbReference>
<dbReference type="EMBL" id="JXLC01000004">
    <property type="protein sequence ID" value="OJG92740.1"/>
    <property type="molecule type" value="Genomic_DNA"/>
</dbReference>
<protein>
    <recommendedName>
        <fullName evidence="2">HTH merR-type domain-containing protein</fullName>
    </recommendedName>
</protein>
<dbReference type="GO" id="GO:0003700">
    <property type="term" value="F:DNA-binding transcription factor activity"/>
    <property type="evidence" value="ECO:0007669"/>
    <property type="project" value="InterPro"/>
</dbReference>
<evidence type="ECO:0000313" key="3">
    <source>
        <dbReference type="EMBL" id="OJG92740.1"/>
    </source>
</evidence>
<accession>A0AA91GC59</accession>
<evidence type="ECO:0000256" key="1">
    <source>
        <dbReference type="ARBA" id="ARBA00023125"/>
    </source>
</evidence>
<dbReference type="SMART" id="SM00422">
    <property type="entry name" value="HTH_MERR"/>
    <property type="match status" value="1"/>
</dbReference>
<dbReference type="PANTHER" id="PTHR30204">
    <property type="entry name" value="REDOX-CYCLING DRUG-SENSING TRANSCRIPTIONAL ACTIVATOR SOXR"/>
    <property type="match status" value="1"/>
</dbReference>
<feature type="domain" description="HTH merR-type" evidence="2">
    <location>
        <begin position="1"/>
        <end position="60"/>
    </location>
</feature>
<keyword evidence="1" id="KW-0238">DNA-binding</keyword>
<dbReference type="GO" id="GO:0003677">
    <property type="term" value="F:DNA binding"/>
    <property type="evidence" value="ECO:0007669"/>
    <property type="project" value="UniProtKB-KW"/>
</dbReference>
<dbReference type="SUPFAM" id="SSF46955">
    <property type="entry name" value="Putative DNA-binding domain"/>
    <property type="match status" value="1"/>
</dbReference>
<proteinExistence type="predicted"/>
<evidence type="ECO:0000313" key="4">
    <source>
        <dbReference type="Proteomes" id="UP000183039"/>
    </source>
</evidence>
<dbReference type="InterPro" id="IPR009061">
    <property type="entry name" value="DNA-bd_dom_put_sf"/>
</dbReference>
<dbReference type="Gene3D" id="1.10.1660.10">
    <property type="match status" value="1"/>
</dbReference>
<evidence type="ECO:0000259" key="2">
    <source>
        <dbReference type="PROSITE" id="PS50937"/>
    </source>
</evidence>
<reference evidence="3 4" key="1">
    <citation type="submission" date="2014-12" db="EMBL/GenBank/DDBJ databases">
        <title>Draft genome sequences of 29 type strains of Enterococci.</title>
        <authorList>
            <person name="Zhong Z."/>
            <person name="Sun Z."/>
            <person name="Liu W."/>
            <person name="Zhang W."/>
            <person name="Zhang H."/>
        </authorList>
    </citation>
    <scope>NUCLEOTIDE SEQUENCE [LARGE SCALE GENOMIC DNA]</scope>
    <source>
        <strain evidence="3 4">DSM 22801</strain>
    </source>
</reference>
<dbReference type="PROSITE" id="PS50937">
    <property type="entry name" value="HTH_MERR_2"/>
    <property type="match status" value="1"/>
</dbReference>